<dbReference type="EMBL" id="FPJE01000001">
    <property type="protein sequence ID" value="SFW12521.1"/>
    <property type="molecule type" value="Genomic_DNA"/>
</dbReference>
<keyword evidence="3" id="KW-1185">Reference proteome</keyword>
<dbReference type="OrthoDB" id="9762378at2"/>
<dbReference type="CDD" id="cd03677">
    <property type="entry name" value="MM_CoA_mutase_beta"/>
    <property type="match status" value="1"/>
</dbReference>
<accession>A0A1K1LNQ1</accession>
<dbReference type="Pfam" id="PF01642">
    <property type="entry name" value="MM_CoA_mutase"/>
    <property type="match status" value="1"/>
</dbReference>
<dbReference type="STRING" id="1150368.SAMN02927921_00126"/>
<dbReference type="PANTHER" id="PTHR48101:SF1">
    <property type="entry name" value="METHYLMALONYL-COA MUTASE, LARGE SUBUNIT"/>
    <property type="match status" value="1"/>
</dbReference>
<evidence type="ECO:0000313" key="2">
    <source>
        <dbReference type="EMBL" id="SFW12521.1"/>
    </source>
</evidence>
<dbReference type="RefSeq" id="WP_072315365.1">
    <property type="nucleotide sequence ID" value="NZ_FPJE01000001.1"/>
</dbReference>
<dbReference type="GO" id="GO:0016866">
    <property type="term" value="F:intramolecular transferase activity"/>
    <property type="evidence" value="ECO:0007669"/>
    <property type="project" value="InterPro"/>
</dbReference>
<reference evidence="2 3" key="1">
    <citation type="submission" date="2016-11" db="EMBL/GenBank/DDBJ databases">
        <authorList>
            <person name="Jaros S."/>
            <person name="Januszkiewicz K."/>
            <person name="Wedrychowicz H."/>
        </authorList>
    </citation>
    <scope>NUCLEOTIDE SEQUENCE [LARGE SCALE GENOMIC DNA]</scope>
    <source>
        <strain evidence="2 3">CGMCC 1.12145</strain>
    </source>
</reference>
<evidence type="ECO:0000259" key="1">
    <source>
        <dbReference type="Pfam" id="PF01642"/>
    </source>
</evidence>
<dbReference type="AlphaFoldDB" id="A0A1K1LNQ1"/>
<gene>
    <name evidence="2" type="ORF">SAMN02927921_00126</name>
</gene>
<sequence>MHKLLFDEFPEVSAKMWKQKIQFDLKGAEYSTLLSKAAEGIDIRPFYHPDDAIPVHAGLKKSGSWKTGQRIYAGNEEMAAKKAIHAIDRGAESLWFTVPSEDTDLSALLGQLPATGVSLHIQPLFLSPDFTRKSQEQLSGFSKVYLHNDTIGNLARSGNWFYTFEKDRDLFLQTIGSGEKLSSVITTDLSLYQNAGANIVQQLAYAMAHINEYLNLPETTTALDGRTVVFKTAIGSDYFFEIAKLRALRILWHTLSRQYGIKTECHILAFPTRRNKTLYDYNVNMLRTTTECMSAILGGADTICNLPYDSIYHKDNEFSERIARNQLLILKNESYFDKVSNPADGAYYIEDITNRISEKALDIFKQIEAGGGFLQQLKDHTIQKKIKESARTEQQLFDEGQHVLIGTNTYRNPDDRMTGALELFPFIKTRPRKTLIEPVTERRLAEKTEQERLAREQKNND</sequence>
<proteinExistence type="predicted"/>
<dbReference type="Gene3D" id="3.20.20.240">
    <property type="entry name" value="Methylmalonyl-CoA mutase"/>
    <property type="match status" value="1"/>
</dbReference>
<dbReference type="GO" id="GO:0031419">
    <property type="term" value="F:cobalamin binding"/>
    <property type="evidence" value="ECO:0007669"/>
    <property type="project" value="InterPro"/>
</dbReference>
<dbReference type="InterPro" id="IPR016176">
    <property type="entry name" value="Cbl-dep_enz_cat"/>
</dbReference>
<dbReference type="InterPro" id="IPR006099">
    <property type="entry name" value="MeMalonylCoA_mutase_a/b_cat"/>
</dbReference>
<dbReference type="SUPFAM" id="SSF51703">
    <property type="entry name" value="Cobalamin (vitamin B12)-dependent enzymes"/>
    <property type="match status" value="1"/>
</dbReference>
<name>A0A1K1LNQ1_9FLAO</name>
<organism evidence="2 3">
    <name type="scientific">Sinomicrobium oceani</name>
    <dbReference type="NCBI Taxonomy" id="1150368"/>
    <lineage>
        <taxon>Bacteria</taxon>
        <taxon>Pseudomonadati</taxon>
        <taxon>Bacteroidota</taxon>
        <taxon>Flavobacteriia</taxon>
        <taxon>Flavobacteriales</taxon>
        <taxon>Flavobacteriaceae</taxon>
        <taxon>Sinomicrobium</taxon>
    </lineage>
</organism>
<dbReference type="Proteomes" id="UP000182248">
    <property type="component" value="Unassembled WGS sequence"/>
</dbReference>
<feature type="domain" description="Methylmalonyl-CoA mutase alpha/beta chain catalytic" evidence="1">
    <location>
        <begin position="135"/>
        <end position="421"/>
    </location>
</feature>
<evidence type="ECO:0000313" key="3">
    <source>
        <dbReference type="Proteomes" id="UP000182248"/>
    </source>
</evidence>
<dbReference type="PANTHER" id="PTHR48101">
    <property type="entry name" value="METHYLMALONYL-COA MUTASE, MITOCHONDRIAL-RELATED"/>
    <property type="match status" value="1"/>
</dbReference>
<protein>
    <submittedName>
        <fullName evidence="2">Methylmalonyl-CoA mutase</fullName>
    </submittedName>
</protein>